<dbReference type="PANTHER" id="PTHR32089:SF112">
    <property type="entry name" value="LYSOZYME-LIKE PROTEIN-RELATED"/>
    <property type="match status" value="1"/>
</dbReference>
<name>A0ABS5GIC2_9BRAD</name>
<dbReference type="InterPro" id="IPR033480">
    <property type="entry name" value="sCache_2"/>
</dbReference>
<protein>
    <submittedName>
        <fullName evidence="12">Cache domain-containing protein</fullName>
    </submittedName>
</protein>
<evidence type="ECO:0000259" key="10">
    <source>
        <dbReference type="PROSITE" id="PS50111"/>
    </source>
</evidence>
<evidence type="ECO:0000256" key="7">
    <source>
        <dbReference type="ARBA" id="ARBA00029447"/>
    </source>
</evidence>
<dbReference type="SMART" id="SM00283">
    <property type="entry name" value="MA"/>
    <property type="match status" value="1"/>
</dbReference>
<evidence type="ECO:0000256" key="6">
    <source>
        <dbReference type="ARBA" id="ARBA00023224"/>
    </source>
</evidence>
<dbReference type="Pfam" id="PF00015">
    <property type="entry name" value="MCPsignal"/>
    <property type="match status" value="1"/>
</dbReference>
<dbReference type="InterPro" id="IPR004090">
    <property type="entry name" value="Chemotax_Me-accpt_rcpt"/>
</dbReference>
<proteinExistence type="inferred from homology"/>
<evidence type="ECO:0000256" key="9">
    <source>
        <dbReference type="SAM" id="Phobius"/>
    </source>
</evidence>
<feature type="domain" description="Methyl-accepting transducer" evidence="10">
    <location>
        <begin position="298"/>
        <end position="527"/>
    </location>
</feature>
<evidence type="ECO:0000256" key="4">
    <source>
        <dbReference type="ARBA" id="ARBA00022989"/>
    </source>
</evidence>
<comment type="subcellular location">
    <subcellularLocation>
        <location evidence="1">Cell membrane</location>
        <topology evidence="1">Multi-pass membrane protein</topology>
    </subcellularLocation>
</comment>
<accession>A0ABS5GIC2</accession>
<dbReference type="SMART" id="SM00304">
    <property type="entry name" value="HAMP"/>
    <property type="match status" value="1"/>
</dbReference>
<keyword evidence="2" id="KW-1003">Cell membrane</keyword>
<dbReference type="Gene3D" id="1.10.287.950">
    <property type="entry name" value="Methyl-accepting chemotaxis protein"/>
    <property type="match status" value="1"/>
</dbReference>
<evidence type="ECO:0000256" key="3">
    <source>
        <dbReference type="ARBA" id="ARBA00022692"/>
    </source>
</evidence>
<dbReference type="Gene3D" id="3.30.450.20">
    <property type="entry name" value="PAS domain"/>
    <property type="match status" value="1"/>
</dbReference>
<dbReference type="Proteomes" id="UP001314635">
    <property type="component" value="Unassembled WGS sequence"/>
</dbReference>
<evidence type="ECO:0000256" key="2">
    <source>
        <dbReference type="ARBA" id="ARBA00022475"/>
    </source>
</evidence>
<dbReference type="SUPFAM" id="SSF58104">
    <property type="entry name" value="Methyl-accepting chemotaxis protein (MCP) signaling domain"/>
    <property type="match status" value="1"/>
</dbReference>
<dbReference type="PANTHER" id="PTHR32089">
    <property type="entry name" value="METHYL-ACCEPTING CHEMOTAXIS PROTEIN MCPB"/>
    <property type="match status" value="1"/>
</dbReference>
<feature type="domain" description="HAMP" evidence="11">
    <location>
        <begin position="211"/>
        <end position="264"/>
    </location>
</feature>
<evidence type="ECO:0000313" key="12">
    <source>
        <dbReference type="EMBL" id="MBR1140311.1"/>
    </source>
</evidence>
<dbReference type="RefSeq" id="WP_012042073.1">
    <property type="nucleotide sequence ID" value="NZ_JABFDP010000038.1"/>
</dbReference>
<feature type="transmembrane region" description="Helical" evidence="9">
    <location>
        <begin position="189"/>
        <end position="209"/>
    </location>
</feature>
<dbReference type="PROSITE" id="PS50111">
    <property type="entry name" value="CHEMOTAXIS_TRANSDUC_2"/>
    <property type="match status" value="1"/>
</dbReference>
<evidence type="ECO:0000256" key="1">
    <source>
        <dbReference type="ARBA" id="ARBA00004651"/>
    </source>
</evidence>
<comment type="similarity">
    <text evidence="7">Belongs to the methyl-accepting chemotaxis (MCP) protein family.</text>
</comment>
<evidence type="ECO:0000259" key="11">
    <source>
        <dbReference type="PROSITE" id="PS50885"/>
    </source>
</evidence>
<dbReference type="CDD" id="cd06225">
    <property type="entry name" value="HAMP"/>
    <property type="match status" value="1"/>
</dbReference>
<keyword evidence="4 9" id="KW-1133">Transmembrane helix</keyword>
<dbReference type="SMART" id="SM01049">
    <property type="entry name" value="Cache_2"/>
    <property type="match status" value="1"/>
</dbReference>
<dbReference type="Pfam" id="PF00672">
    <property type="entry name" value="HAMP"/>
    <property type="match status" value="1"/>
</dbReference>
<gene>
    <name evidence="12" type="ORF">JQ619_31590</name>
</gene>
<reference evidence="13" key="1">
    <citation type="journal article" date="2021" name="ISME J.">
        <title>Evolutionary origin and ecological implication of a unique nif island in free-living Bradyrhizobium lineages.</title>
        <authorList>
            <person name="Tao J."/>
        </authorList>
    </citation>
    <scope>NUCLEOTIDE SEQUENCE [LARGE SCALE GENOMIC DNA]</scope>
    <source>
        <strain evidence="13">SZCCT0094</strain>
    </source>
</reference>
<dbReference type="InterPro" id="IPR004089">
    <property type="entry name" value="MCPsignal_dom"/>
</dbReference>
<keyword evidence="13" id="KW-1185">Reference proteome</keyword>
<dbReference type="InterPro" id="IPR003660">
    <property type="entry name" value="HAMP_dom"/>
</dbReference>
<keyword evidence="3 9" id="KW-0812">Transmembrane</keyword>
<comment type="caution">
    <text evidence="12">The sequence shown here is derived from an EMBL/GenBank/DDBJ whole genome shotgun (WGS) entry which is preliminary data.</text>
</comment>
<feature type="transmembrane region" description="Helical" evidence="9">
    <location>
        <begin position="158"/>
        <end position="177"/>
    </location>
</feature>
<dbReference type="EMBL" id="JAFCLK010000039">
    <property type="protein sequence ID" value="MBR1140311.1"/>
    <property type="molecule type" value="Genomic_DNA"/>
</dbReference>
<dbReference type="Pfam" id="PF17200">
    <property type="entry name" value="sCache_2"/>
    <property type="match status" value="1"/>
</dbReference>
<feature type="transmembrane region" description="Helical" evidence="9">
    <location>
        <begin position="12"/>
        <end position="33"/>
    </location>
</feature>
<dbReference type="Gene3D" id="6.10.340.10">
    <property type="match status" value="1"/>
</dbReference>
<dbReference type="PRINTS" id="PR00260">
    <property type="entry name" value="CHEMTRNSDUCR"/>
</dbReference>
<sequence>MLLNNIRIAPKLGIVVGVALLGLAAAGTFAGNLMQREMVNARIEQCRAIVETARNMALGLIKEVEAGRMTKEAAIDEFVKRGSTMTFDKGMGYLFSYTMEGNVILSQDPKQRGQNVIDFELNGRKLVVELRDGVAKNGEVTLHYEYLRPGQEQPTRKISYALAIPAWNAFVGTGVYVDDLDAKLKPLKWMMWLACAGIAVIAGGIAWLIGRSISVPLDRLGGRMREIADGRLEGEIPGVGRGDEIGSMAATVQIFKDNALRMRELEQAEAATQQRALAERRSAMENLAADFERSVNGIVRSVASAAEGMQHTAQSMTSTASDASARASTVSAATQSANDNVGTVAAAAEELSSSVAEISRQVARSSEVASQAVNDAERTNATVQVLSSGAEKIGEVVKLIHSIAAQTNLLALNATIEAARAGESGKGFAVVASEVKALANQTAKATEEISAQVVAMQTSTQDAVAAITGITQTIAQMSEITNSISSSIAQQGDATREIARNIQSVAAGSNEISAHIGGVTKAAEATGMAASEVLSSARELDSQSGLLQQAVDGFMAKVRTA</sequence>
<evidence type="ECO:0000256" key="5">
    <source>
        <dbReference type="ARBA" id="ARBA00023136"/>
    </source>
</evidence>
<organism evidence="12 13">
    <name type="scientific">Bradyrhizobium denitrificans</name>
    <dbReference type="NCBI Taxonomy" id="2734912"/>
    <lineage>
        <taxon>Bacteria</taxon>
        <taxon>Pseudomonadati</taxon>
        <taxon>Pseudomonadota</taxon>
        <taxon>Alphaproteobacteria</taxon>
        <taxon>Hyphomicrobiales</taxon>
        <taxon>Nitrobacteraceae</taxon>
        <taxon>Bradyrhizobium</taxon>
    </lineage>
</organism>
<keyword evidence="5 9" id="KW-0472">Membrane</keyword>
<evidence type="ECO:0000256" key="8">
    <source>
        <dbReference type="PROSITE-ProRule" id="PRU00284"/>
    </source>
</evidence>
<keyword evidence="6 8" id="KW-0807">Transducer</keyword>
<dbReference type="PROSITE" id="PS50885">
    <property type="entry name" value="HAMP"/>
    <property type="match status" value="1"/>
</dbReference>
<evidence type="ECO:0000313" key="13">
    <source>
        <dbReference type="Proteomes" id="UP001314635"/>
    </source>
</evidence>